<dbReference type="InterPro" id="IPR029045">
    <property type="entry name" value="ClpP/crotonase-like_dom_sf"/>
</dbReference>
<sequence>MDFQYLIVEKQNAIATVKVNKPKSLNALNTEVLTELNRCFSALETDDEVAVVILTGEGKAFVAGADISEMQPLNAAEAHAFAKLGMDTFMLIERLSKPVIAAVNGFALGGGCELSLACDIRIASEKAVFGQPEVGLGITPGFGGTQRLPRTVGVGIAKELIYTAKNIKADRAYEIGLVNAVVAPEELMSEAMKLAETIASKGARAVSYAKGAIVDGLQADIQTGMDIEKSAFALCFATEDQKEGMGAFLGKRAPEFTGK</sequence>
<dbReference type="Pfam" id="PF00378">
    <property type="entry name" value="ECH_1"/>
    <property type="match status" value="1"/>
</dbReference>
<dbReference type="PANTHER" id="PTHR11941">
    <property type="entry name" value="ENOYL-COA HYDRATASE-RELATED"/>
    <property type="match status" value="1"/>
</dbReference>
<dbReference type="Gene3D" id="1.10.12.10">
    <property type="entry name" value="Lyase 2-enoyl-coa Hydratase, Chain A, domain 2"/>
    <property type="match status" value="1"/>
</dbReference>
<accession>A0ABV1J4Y4</accession>
<keyword evidence="5" id="KW-1185">Reference proteome</keyword>
<dbReference type="PROSITE" id="PS00166">
    <property type="entry name" value="ENOYL_COA_HYDRATASE"/>
    <property type="match status" value="1"/>
</dbReference>
<evidence type="ECO:0000313" key="5">
    <source>
        <dbReference type="Proteomes" id="UP001481872"/>
    </source>
</evidence>
<dbReference type="RefSeq" id="WP_349053625.1">
    <property type="nucleotide sequence ID" value="NZ_JBBNPS010000005.1"/>
</dbReference>
<evidence type="ECO:0000313" key="4">
    <source>
        <dbReference type="EMBL" id="MEQ3353250.1"/>
    </source>
</evidence>
<dbReference type="InterPro" id="IPR018376">
    <property type="entry name" value="Enoyl-CoA_hyd/isom_CS"/>
</dbReference>
<proteinExistence type="inferred from homology"/>
<dbReference type="EMBL" id="JBBNPS010000005">
    <property type="protein sequence ID" value="MEQ3353250.1"/>
    <property type="molecule type" value="Genomic_DNA"/>
</dbReference>
<evidence type="ECO:0000256" key="2">
    <source>
        <dbReference type="ARBA" id="ARBA00023239"/>
    </source>
</evidence>
<dbReference type="InterPro" id="IPR014748">
    <property type="entry name" value="Enoyl-CoA_hydra_C"/>
</dbReference>
<name>A0ABV1J4Y4_9FIRM</name>
<evidence type="ECO:0000256" key="3">
    <source>
        <dbReference type="RuleBase" id="RU003707"/>
    </source>
</evidence>
<dbReference type="PANTHER" id="PTHR11941:SF54">
    <property type="entry name" value="ENOYL-COA HYDRATASE, MITOCHONDRIAL"/>
    <property type="match status" value="1"/>
</dbReference>
<dbReference type="Gene3D" id="3.90.226.10">
    <property type="entry name" value="2-enoyl-CoA Hydratase, Chain A, domain 1"/>
    <property type="match status" value="1"/>
</dbReference>
<reference evidence="4 5" key="1">
    <citation type="submission" date="2024-04" db="EMBL/GenBank/DDBJ databases">
        <title>Human intestinal bacterial collection.</title>
        <authorList>
            <person name="Pauvert C."/>
            <person name="Hitch T.C.A."/>
            <person name="Clavel T."/>
        </authorList>
    </citation>
    <scope>NUCLEOTIDE SEQUENCE [LARGE SCALE GENOMIC DNA]</scope>
    <source>
        <strain evidence="4 5">CLA-SR-H026</strain>
    </source>
</reference>
<gene>
    <name evidence="4" type="ORF">AAA081_02895</name>
</gene>
<dbReference type="SUPFAM" id="SSF52096">
    <property type="entry name" value="ClpP/crotonase"/>
    <property type="match status" value="1"/>
</dbReference>
<comment type="caution">
    <text evidence="4">The sequence shown here is derived from an EMBL/GenBank/DDBJ whole genome shotgun (WGS) entry which is preliminary data.</text>
</comment>
<keyword evidence="2" id="KW-0456">Lyase</keyword>
<protein>
    <submittedName>
        <fullName evidence="4">Enoyl-CoA hydratase-related protein</fullName>
    </submittedName>
</protein>
<dbReference type="CDD" id="cd06558">
    <property type="entry name" value="crotonase-like"/>
    <property type="match status" value="1"/>
</dbReference>
<dbReference type="InterPro" id="IPR001753">
    <property type="entry name" value="Enoyl-CoA_hydra/iso"/>
</dbReference>
<evidence type="ECO:0000256" key="1">
    <source>
        <dbReference type="ARBA" id="ARBA00005254"/>
    </source>
</evidence>
<organism evidence="4 5">
    <name type="scientific">Aedoeadaptatus acetigenes</name>
    <dbReference type="NCBI Taxonomy" id="2981723"/>
    <lineage>
        <taxon>Bacteria</taxon>
        <taxon>Bacillati</taxon>
        <taxon>Bacillota</taxon>
        <taxon>Tissierellia</taxon>
        <taxon>Tissierellales</taxon>
        <taxon>Peptoniphilaceae</taxon>
        <taxon>Aedoeadaptatus</taxon>
    </lineage>
</organism>
<dbReference type="Proteomes" id="UP001481872">
    <property type="component" value="Unassembled WGS sequence"/>
</dbReference>
<comment type="similarity">
    <text evidence="1 3">Belongs to the enoyl-CoA hydratase/isomerase family.</text>
</comment>